<dbReference type="GeneID" id="35599007"/>
<dbReference type="RefSeq" id="XP_023624869.1">
    <property type="nucleotide sequence ID" value="XM_023769101.1"/>
</dbReference>
<organism evidence="2 3">
    <name type="scientific">Ramularia collo-cygni</name>
    <dbReference type="NCBI Taxonomy" id="112498"/>
    <lineage>
        <taxon>Eukaryota</taxon>
        <taxon>Fungi</taxon>
        <taxon>Dikarya</taxon>
        <taxon>Ascomycota</taxon>
        <taxon>Pezizomycotina</taxon>
        <taxon>Dothideomycetes</taxon>
        <taxon>Dothideomycetidae</taxon>
        <taxon>Mycosphaerellales</taxon>
        <taxon>Mycosphaerellaceae</taxon>
        <taxon>Ramularia</taxon>
    </lineage>
</organism>
<keyword evidence="3" id="KW-1185">Reference proteome</keyword>
<sequence>MAAKKHETIAQIRAESKAYTAAALPPAEGSAFARLSQKNNAYSNGAVHKDEVNKESTAENSSLSIVKRIVKVPNRIQKAKKKAKRQIAPEPQRSPVIPPPPVVESWRRAAGTMTESEGLAAVPTPFLGVARVPTWMEEDFKTALRDILDKIGGAEELATDVHDSGGEFYSEITARFVDEEEAGKVLEKINGALCFGRKLQVSFAPNF</sequence>
<dbReference type="AlphaFoldDB" id="A0A2D3V8Z9"/>
<evidence type="ECO:0000256" key="1">
    <source>
        <dbReference type="SAM" id="MobiDB-lite"/>
    </source>
</evidence>
<feature type="region of interest" description="Disordered" evidence="1">
    <location>
        <begin position="79"/>
        <end position="102"/>
    </location>
</feature>
<dbReference type="InterPro" id="IPR035979">
    <property type="entry name" value="RBD_domain_sf"/>
</dbReference>
<name>A0A2D3V8Z9_9PEZI</name>
<dbReference type="SUPFAM" id="SSF54928">
    <property type="entry name" value="RNA-binding domain, RBD"/>
    <property type="match status" value="1"/>
</dbReference>
<proteinExistence type="predicted"/>
<protein>
    <submittedName>
        <fullName evidence="2">Uncharacterized protein</fullName>
    </submittedName>
</protein>
<feature type="compositionally biased region" description="Low complexity" evidence="1">
    <location>
        <begin position="86"/>
        <end position="95"/>
    </location>
</feature>
<evidence type="ECO:0000313" key="2">
    <source>
        <dbReference type="EMBL" id="CZT17979.1"/>
    </source>
</evidence>
<reference evidence="2 3" key="1">
    <citation type="submission" date="2016-03" db="EMBL/GenBank/DDBJ databases">
        <authorList>
            <person name="Ploux O."/>
        </authorList>
    </citation>
    <scope>NUCLEOTIDE SEQUENCE [LARGE SCALE GENOMIC DNA]</scope>
    <source>
        <strain evidence="2 3">URUG2</strain>
    </source>
</reference>
<evidence type="ECO:0000313" key="3">
    <source>
        <dbReference type="Proteomes" id="UP000225277"/>
    </source>
</evidence>
<dbReference type="EMBL" id="FJUY01000005">
    <property type="protein sequence ID" value="CZT17979.1"/>
    <property type="molecule type" value="Genomic_DNA"/>
</dbReference>
<dbReference type="Proteomes" id="UP000225277">
    <property type="component" value="Unassembled WGS sequence"/>
</dbReference>
<accession>A0A2D3V8Z9</accession>
<gene>
    <name evidence="2" type="ORF">RCC_03818</name>
</gene>
<dbReference type="GO" id="GO:0003676">
    <property type="term" value="F:nucleic acid binding"/>
    <property type="evidence" value="ECO:0007669"/>
    <property type="project" value="InterPro"/>
</dbReference>